<accession>A0A518K436</accession>
<comment type="similarity">
    <text evidence="9">Belongs to the TrpF family.</text>
</comment>
<proteinExistence type="inferred from homology"/>
<evidence type="ECO:0000256" key="5">
    <source>
        <dbReference type="ARBA" id="ARBA00022605"/>
    </source>
</evidence>
<dbReference type="EMBL" id="CP036349">
    <property type="protein sequence ID" value="QDV72568.1"/>
    <property type="molecule type" value="Genomic_DNA"/>
</dbReference>
<dbReference type="InterPro" id="IPR044643">
    <property type="entry name" value="TrpF_fam"/>
</dbReference>
<comment type="pathway">
    <text evidence="2 9">Amino-acid biosynthesis; L-tryptophan biosynthesis; L-tryptophan from chorismate: step 3/5.</text>
</comment>
<evidence type="ECO:0000256" key="3">
    <source>
        <dbReference type="ARBA" id="ARBA00012572"/>
    </source>
</evidence>
<dbReference type="Pfam" id="PF00697">
    <property type="entry name" value="PRAI"/>
    <property type="match status" value="1"/>
</dbReference>
<dbReference type="HAMAP" id="MF_00135">
    <property type="entry name" value="PRAI"/>
    <property type="match status" value="1"/>
</dbReference>
<reference evidence="11 12" key="1">
    <citation type="submission" date="2019-02" db="EMBL/GenBank/DDBJ databases">
        <title>Deep-cultivation of Planctomycetes and their phenomic and genomic characterization uncovers novel biology.</title>
        <authorList>
            <person name="Wiegand S."/>
            <person name="Jogler M."/>
            <person name="Boedeker C."/>
            <person name="Pinto D."/>
            <person name="Vollmers J."/>
            <person name="Rivas-Marin E."/>
            <person name="Kohn T."/>
            <person name="Peeters S.H."/>
            <person name="Heuer A."/>
            <person name="Rast P."/>
            <person name="Oberbeckmann S."/>
            <person name="Bunk B."/>
            <person name="Jeske O."/>
            <person name="Meyerdierks A."/>
            <person name="Storesund J.E."/>
            <person name="Kallscheuer N."/>
            <person name="Luecker S."/>
            <person name="Lage O.M."/>
            <person name="Pohl T."/>
            <person name="Merkel B.J."/>
            <person name="Hornburger P."/>
            <person name="Mueller R.-W."/>
            <person name="Bruemmer F."/>
            <person name="Labrenz M."/>
            <person name="Spormann A.M."/>
            <person name="Op den Camp H."/>
            <person name="Overmann J."/>
            <person name="Amann R."/>
            <person name="Jetten M.S.M."/>
            <person name="Mascher T."/>
            <person name="Medema M.H."/>
            <person name="Devos D.P."/>
            <person name="Kaster A.-K."/>
            <person name="Ovreas L."/>
            <person name="Rohde M."/>
            <person name="Galperin M.Y."/>
            <person name="Jogler C."/>
        </authorList>
    </citation>
    <scope>NUCLEOTIDE SEQUENCE [LARGE SCALE GENOMIC DNA]</scope>
    <source>
        <strain evidence="11 12">Spa11</strain>
    </source>
</reference>
<sequence length="224" mass="22836">MFTIKICGITRHDDAVVAAEAGADAIGLNFYAKSPRSVSVETAMEIARAVDGGPVVVGVFVNASAAEIARVVAAVALGAIQLHGDEPAEFVNELPHGVPVIRAARIGAAGLAEAAAYRDACGDLGRPLAAMLLDASVKVAPGEEVVYGGSGHRLDWPRVAAERGVLAPTPLILAGGLTPVNVAEAIAVSRCDGVDTASGVEVSPGVKDQQMVRSFIAAARRALR</sequence>
<comment type="catalytic activity">
    <reaction evidence="1 9">
        <text>N-(5-phospho-beta-D-ribosyl)anthranilate = 1-(2-carboxyphenylamino)-1-deoxy-D-ribulose 5-phosphate</text>
        <dbReference type="Rhea" id="RHEA:21540"/>
        <dbReference type="ChEBI" id="CHEBI:18277"/>
        <dbReference type="ChEBI" id="CHEBI:58613"/>
        <dbReference type="EC" id="5.3.1.24"/>
    </reaction>
</comment>
<dbReference type="Gene3D" id="3.20.20.70">
    <property type="entry name" value="Aldolase class I"/>
    <property type="match status" value="1"/>
</dbReference>
<dbReference type="PANTHER" id="PTHR42894:SF1">
    <property type="entry name" value="N-(5'-PHOSPHORIBOSYL)ANTHRANILATE ISOMERASE"/>
    <property type="match status" value="1"/>
</dbReference>
<evidence type="ECO:0000313" key="12">
    <source>
        <dbReference type="Proteomes" id="UP000316426"/>
    </source>
</evidence>
<evidence type="ECO:0000256" key="9">
    <source>
        <dbReference type="HAMAP-Rule" id="MF_00135"/>
    </source>
</evidence>
<keyword evidence="7 9" id="KW-0057">Aromatic amino acid biosynthesis</keyword>
<dbReference type="InterPro" id="IPR013785">
    <property type="entry name" value="Aldolase_TIM"/>
</dbReference>
<evidence type="ECO:0000256" key="4">
    <source>
        <dbReference type="ARBA" id="ARBA00022272"/>
    </source>
</evidence>
<evidence type="ECO:0000256" key="6">
    <source>
        <dbReference type="ARBA" id="ARBA00022822"/>
    </source>
</evidence>
<dbReference type="PANTHER" id="PTHR42894">
    <property type="entry name" value="N-(5'-PHOSPHORIBOSYL)ANTHRANILATE ISOMERASE"/>
    <property type="match status" value="1"/>
</dbReference>
<dbReference type="CDD" id="cd00405">
    <property type="entry name" value="PRAI"/>
    <property type="match status" value="1"/>
</dbReference>
<dbReference type="EC" id="5.3.1.24" evidence="3 9"/>
<evidence type="ECO:0000256" key="2">
    <source>
        <dbReference type="ARBA" id="ARBA00004664"/>
    </source>
</evidence>
<evidence type="ECO:0000256" key="8">
    <source>
        <dbReference type="ARBA" id="ARBA00023235"/>
    </source>
</evidence>
<keyword evidence="5 9" id="KW-0028">Amino-acid biosynthesis</keyword>
<evidence type="ECO:0000259" key="10">
    <source>
        <dbReference type="Pfam" id="PF00697"/>
    </source>
</evidence>
<keyword evidence="8 9" id="KW-0413">Isomerase</keyword>
<keyword evidence="12" id="KW-1185">Reference proteome</keyword>
<evidence type="ECO:0000256" key="7">
    <source>
        <dbReference type="ARBA" id="ARBA00023141"/>
    </source>
</evidence>
<dbReference type="SUPFAM" id="SSF51366">
    <property type="entry name" value="Ribulose-phoshate binding barrel"/>
    <property type="match status" value="1"/>
</dbReference>
<dbReference type="AlphaFoldDB" id="A0A518K436"/>
<dbReference type="InterPro" id="IPR001240">
    <property type="entry name" value="PRAI_dom"/>
</dbReference>
<dbReference type="GO" id="GO:0004640">
    <property type="term" value="F:phosphoribosylanthranilate isomerase activity"/>
    <property type="evidence" value="ECO:0007669"/>
    <property type="project" value="UniProtKB-UniRule"/>
</dbReference>
<dbReference type="Proteomes" id="UP000316426">
    <property type="component" value="Chromosome"/>
</dbReference>
<dbReference type="UniPathway" id="UPA00035">
    <property type="reaction ID" value="UER00042"/>
</dbReference>
<dbReference type="GO" id="GO:0000162">
    <property type="term" value="P:L-tryptophan biosynthetic process"/>
    <property type="evidence" value="ECO:0007669"/>
    <property type="project" value="UniProtKB-UniRule"/>
</dbReference>
<evidence type="ECO:0000313" key="11">
    <source>
        <dbReference type="EMBL" id="QDV72568.1"/>
    </source>
</evidence>
<dbReference type="RefSeq" id="WP_145108009.1">
    <property type="nucleotide sequence ID" value="NZ_CP036349.1"/>
</dbReference>
<feature type="domain" description="N-(5'phosphoribosyl) anthranilate isomerase (PRAI)" evidence="10">
    <location>
        <begin position="4"/>
        <end position="217"/>
    </location>
</feature>
<protein>
    <recommendedName>
        <fullName evidence="4 9">N-(5'-phosphoribosyl)anthranilate isomerase</fullName>
        <shortName evidence="9">PRAI</shortName>
        <ecNumber evidence="3 9">5.3.1.24</ecNumber>
    </recommendedName>
</protein>
<dbReference type="KEGG" id="bmei:Spa11_07470"/>
<gene>
    <name evidence="9 11" type="primary">trpF</name>
    <name evidence="11" type="ORF">Spa11_07470</name>
</gene>
<organism evidence="11 12">
    <name type="scientific">Botrimarina mediterranea</name>
    <dbReference type="NCBI Taxonomy" id="2528022"/>
    <lineage>
        <taxon>Bacteria</taxon>
        <taxon>Pseudomonadati</taxon>
        <taxon>Planctomycetota</taxon>
        <taxon>Planctomycetia</taxon>
        <taxon>Pirellulales</taxon>
        <taxon>Lacipirellulaceae</taxon>
        <taxon>Botrimarina</taxon>
    </lineage>
</organism>
<dbReference type="InterPro" id="IPR011060">
    <property type="entry name" value="RibuloseP-bd_barrel"/>
</dbReference>
<keyword evidence="6 9" id="KW-0822">Tryptophan biosynthesis</keyword>
<name>A0A518K436_9BACT</name>
<evidence type="ECO:0000256" key="1">
    <source>
        <dbReference type="ARBA" id="ARBA00001164"/>
    </source>
</evidence>